<dbReference type="Proteomes" id="UP001218218">
    <property type="component" value="Unassembled WGS sequence"/>
</dbReference>
<gene>
    <name evidence="1" type="ORF">DFH08DRAFT_639588</name>
</gene>
<evidence type="ECO:0000313" key="2">
    <source>
        <dbReference type="Proteomes" id="UP001218218"/>
    </source>
</evidence>
<feature type="non-terminal residue" evidence="1">
    <location>
        <position position="1"/>
    </location>
</feature>
<evidence type="ECO:0008006" key="3">
    <source>
        <dbReference type="Google" id="ProtNLM"/>
    </source>
</evidence>
<sequence length="278" mass="31888">FFRHLLGLGPYSIRAPLFAELGLVPICYRRLILAIRYLGYLISLAASHYARAALEDLFLLFCAGQQGYWMDLHCALHGLPFPDTLPPLTALTLESCTALGKAVYTSAMKFLDSKVENSARLYLLHDRCEPLEDEAPRKITVVLRHYLDLVVNAKHRKALTRLLVSQHPLAVERMRYKQRYHRENVPRHRRLCRFGCGMVETVEHVLFFCTGAVELTECRGMFFDTMRDRDPRILTATPDNGTEILQALIFRRDTVCQIAKLAHKIFAIFGEEPMVWPA</sequence>
<dbReference type="AlphaFoldDB" id="A0AAD7E8L7"/>
<proteinExistence type="predicted"/>
<accession>A0AAD7E8L7</accession>
<protein>
    <recommendedName>
        <fullName evidence="3">Reverse transcriptase</fullName>
    </recommendedName>
</protein>
<dbReference type="EMBL" id="JARIHO010000109">
    <property type="protein sequence ID" value="KAJ7302985.1"/>
    <property type="molecule type" value="Genomic_DNA"/>
</dbReference>
<evidence type="ECO:0000313" key="1">
    <source>
        <dbReference type="EMBL" id="KAJ7302985.1"/>
    </source>
</evidence>
<organism evidence="1 2">
    <name type="scientific">Mycena albidolilacea</name>
    <dbReference type="NCBI Taxonomy" id="1033008"/>
    <lineage>
        <taxon>Eukaryota</taxon>
        <taxon>Fungi</taxon>
        <taxon>Dikarya</taxon>
        <taxon>Basidiomycota</taxon>
        <taxon>Agaricomycotina</taxon>
        <taxon>Agaricomycetes</taxon>
        <taxon>Agaricomycetidae</taxon>
        <taxon>Agaricales</taxon>
        <taxon>Marasmiineae</taxon>
        <taxon>Mycenaceae</taxon>
        <taxon>Mycena</taxon>
    </lineage>
</organism>
<feature type="non-terminal residue" evidence="1">
    <location>
        <position position="278"/>
    </location>
</feature>
<comment type="caution">
    <text evidence="1">The sequence shown here is derived from an EMBL/GenBank/DDBJ whole genome shotgun (WGS) entry which is preliminary data.</text>
</comment>
<keyword evidence="2" id="KW-1185">Reference proteome</keyword>
<name>A0AAD7E8L7_9AGAR</name>
<reference evidence="1" key="1">
    <citation type="submission" date="2023-03" db="EMBL/GenBank/DDBJ databases">
        <title>Massive genome expansion in bonnet fungi (Mycena s.s.) driven by repeated elements and novel gene families across ecological guilds.</title>
        <authorList>
            <consortium name="Lawrence Berkeley National Laboratory"/>
            <person name="Harder C.B."/>
            <person name="Miyauchi S."/>
            <person name="Viragh M."/>
            <person name="Kuo A."/>
            <person name="Thoen E."/>
            <person name="Andreopoulos B."/>
            <person name="Lu D."/>
            <person name="Skrede I."/>
            <person name="Drula E."/>
            <person name="Henrissat B."/>
            <person name="Morin E."/>
            <person name="Kohler A."/>
            <person name="Barry K."/>
            <person name="LaButti K."/>
            <person name="Morin E."/>
            <person name="Salamov A."/>
            <person name="Lipzen A."/>
            <person name="Mereny Z."/>
            <person name="Hegedus B."/>
            <person name="Baldrian P."/>
            <person name="Stursova M."/>
            <person name="Weitz H."/>
            <person name="Taylor A."/>
            <person name="Grigoriev I.V."/>
            <person name="Nagy L.G."/>
            <person name="Martin F."/>
            <person name="Kauserud H."/>
        </authorList>
    </citation>
    <scope>NUCLEOTIDE SEQUENCE</scope>
    <source>
        <strain evidence="1">CBHHK002</strain>
    </source>
</reference>